<gene>
    <name evidence="1" type="ORF">JOD49_001998</name>
</gene>
<evidence type="ECO:0000313" key="1">
    <source>
        <dbReference type="EMBL" id="MBM7479078.1"/>
    </source>
</evidence>
<sequence>MVSPLSLGAPLVPPAAPLAPAVLGAPVAAPAVPAAPSAPQEPAVPRRARRVTHRPLAPLLDGFAPLVPGERRLLTPAAPVVMANRVQSGVGALRLEVLAPTGRLVVGCVLDGTQSVILGPGPVHGPGTARPFVSVSGLVATLDLAQIRSLTRFVVLLRDPPPGGALLVVSAGTSRLEVALEPGAQGGSWVALTGHVVRGALVLRAEHEVLDGGLREATAAHGYDQLVWHGTDSLLNSTTQPEGRTPWQ</sequence>
<dbReference type="Proteomes" id="UP000698059">
    <property type="component" value="Unassembled WGS sequence"/>
</dbReference>
<comment type="caution">
    <text evidence="1">The sequence shown here is derived from an EMBL/GenBank/DDBJ whole genome shotgun (WGS) entry which is preliminary data.</text>
</comment>
<reference evidence="1 2" key="1">
    <citation type="submission" date="2021-01" db="EMBL/GenBank/DDBJ databases">
        <title>Sequencing the genomes of 1000 actinobacteria strains.</title>
        <authorList>
            <person name="Klenk H.-P."/>
        </authorList>
    </citation>
    <scope>NUCLEOTIDE SEQUENCE [LARGE SCALE GENOMIC DNA]</scope>
    <source>
        <strain evidence="1 2">DSM 46000</strain>
    </source>
</reference>
<proteinExistence type="predicted"/>
<evidence type="ECO:0000313" key="2">
    <source>
        <dbReference type="Proteomes" id="UP000698059"/>
    </source>
</evidence>
<protein>
    <submittedName>
        <fullName evidence="1">Uncharacterized protein</fullName>
    </submittedName>
</protein>
<dbReference type="RefSeq" id="WP_205307068.1">
    <property type="nucleotide sequence ID" value="NZ_JAFBBO010000001.1"/>
</dbReference>
<organism evidence="1 2">
    <name type="scientific">Oerskovia jenensis</name>
    <dbReference type="NCBI Taxonomy" id="162169"/>
    <lineage>
        <taxon>Bacteria</taxon>
        <taxon>Bacillati</taxon>
        <taxon>Actinomycetota</taxon>
        <taxon>Actinomycetes</taxon>
        <taxon>Micrococcales</taxon>
        <taxon>Cellulomonadaceae</taxon>
        <taxon>Oerskovia</taxon>
    </lineage>
</organism>
<keyword evidence="2" id="KW-1185">Reference proteome</keyword>
<dbReference type="EMBL" id="JAFBBO010000001">
    <property type="protein sequence ID" value="MBM7479078.1"/>
    <property type="molecule type" value="Genomic_DNA"/>
</dbReference>
<accession>A0ABS2LF81</accession>
<name>A0ABS2LF81_9CELL</name>